<dbReference type="InterPro" id="IPR014729">
    <property type="entry name" value="Rossmann-like_a/b/a_fold"/>
</dbReference>
<feature type="short sequence motif" description="'HIGH' region" evidence="10">
    <location>
        <begin position="64"/>
        <end position="74"/>
    </location>
</feature>
<keyword evidence="7 10" id="KW-0030">Aminoacyl-tRNA synthetase</keyword>
<feature type="domain" description="Aminoacyl-tRNA synthetase class Ia" evidence="12">
    <location>
        <begin position="34"/>
        <end position="675"/>
    </location>
</feature>
<dbReference type="InterPro" id="IPR013155">
    <property type="entry name" value="M/V/L/I-tRNA-synth_anticd-bd"/>
</dbReference>
<keyword evidence="5 10" id="KW-0067">ATP-binding</keyword>
<organism evidence="14 15">
    <name type="scientific">Humisphaera borealis</name>
    <dbReference type="NCBI Taxonomy" id="2807512"/>
    <lineage>
        <taxon>Bacteria</taxon>
        <taxon>Pseudomonadati</taxon>
        <taxon>Planctomycetota</taxon>
        <taxon>Phycisphaerae</taxon>
        <taxon>Tepidisphaerales</taxon>
        <taxon>Tepidisphaeraceae</taxon>
        <taxon>Humisphaera</taxon>
    </lineage>
</organism>
<dbReference type="InterPro" id="IPR001412">
    <property type="entry name" value="aa-tRNA-synth_I_CS"/>
</dbReference>
<comment type="caution">
    <text evidence="10">Lacks conserved residue(s) required for the propagation of feature annotation.</text>
</comment>
<dbReference type="SUPFAM" id="SSF50677">
    <property type="entry name" value="ValRS/IleRS/LeuRS editing domain"/>
    <property type="match status" value="1"/>
</dbReference>
<evidence type="ECO:0000256" key="8">
    <source>
        <dbReference type="ARBA" id="ARBA00025217"/>
    </source>
</evidence>
<dbReference type="Proteomes" id="UP000593765">
    <property type="component" value="Chromosome"/>
</dbReference>
<dbReference type="Gene3D" id="3.40.50.620">
    <property type="entry name" value="HUPs"/>
    <property type="match status" value="2"/>
</dbReference>
<dbReference type="InterPro" id="IPR033708">
    <property type="entry name" value="Anticodon_Ile_BEm"/>
</dbReference>
<dbReference type="EC" id="6.1.1.5" evidence="10"/>
<feature type="region of interest" description="Disordered" evidence="11">
    <location>
        <begin position="443"/>
        <end position="464"/>
    </location>
</feature>
<dbReference type="InterPro" id="IPR050081">
    <property type="entry name" value="Ile-tRNA_ligase"/>
</dbReference>
<dbReference type="GO" id="GO:0000049">
    <property type="term" value="F:tRNA binding"/>
    <property type="evidence" value="ECO:0007669"/>
    <property type="project" value="InterPro"/>
</dbReference>
<keyword evidence="6 10" id="KW-0648">Protein biosynthesis</keyword>
<feature type="short sequence motif" description="'KMSKS' region" evidence="10">
    <location>
        <begin position="639"/>
        <end position="643"/>
    </location>
</feature>
<dbReference type="PRINTS" id="PR00984">
    <property type="entry name" value="TRNASYNTHILE"/>
</dbReference>
<dbReference type="Gene3D" id="3.90.740.10">
    <property type="entry name" value="Valyl/Leucyl/Isoleucyl-tRNA synthetase, editing domain"/>
    <property type="match status" value="1"/>
</dbReference>
<protein>
    <recommendedName>
        <fullName evidence="10">Isoleucine--tRNA ligase</fullName>
        <ecNumber evidence="10">6.1.1.5</ecNumber>
    </recommendedName>
    <alternativeName>
        <fullName evidence="10">Isoleucyl-tRNA synthetase</fullName>
        <shortName evidence="10">IleRS</shortName>
    </alternativeName>
</protein>
<dbReference type="PROSITE" id="PS00178">
    <property type="entry name" value="AA_TRNA_LIGASE_I"/>
    <property type="match status" value="1"/>
</dbReference>
<dbReference type="SUPFAM" id="SSF47323">
    <property type="entry name" value="Anticodon-binding domain of a subclass of class I aminoacyl-tRNA synthetases"/>
    <property type="match status" value="1"/>
</dbReference>
<evidence type="ECO:0000259" key="13">
    <source>
        <dbReference type="Pfam" id="PF08264"/>
    </source>
</evidence>
<evidence type="ECO:0000256" key="1">
    <source>
        <dbReference type="ARBA" id="ARBA00006887"/>
    </source>
</evidence>
<evidence type="ECO:0000256" key="3">
    <source>
        <dbReference type="ARBA" id="ARBA00022598"/>
    </source>
</evidence>
<evidence type="ECO:0000256" key="10">
    <source>
        <dbReference type="HAMAP-Rule" id="MF_02002"/>
    </source>
</evidence>
<dbReference type="GO" id="GO:0005524">
    <property type="term" value="F:ATP binding"/>
    <property type="evidence" value="ECO:0007669"/>
    <property type="project" value="UniProtKB-UniRule"/>
</dbReference>
<name>A0A7M2WWN9_9BACT</name>
<dbReference type="PANTHER" id="PTHR42765">
    <property type="entry name" value="SOLEUCYL-TRNA SYNTHETASE"/>
    <property type="match status" value="1"/>
</dbReference>
<dbReference type="PANTHER" id="PTHR42765:SF1">
    <property type="entry name" value="ISOLEUCINE--TRNA LIGASE, MITOCHONDRIAL"/>
    <property type="match status" value="1"/>
</dbReference>
<comment type="subcellular location">
    <subcellularLocation>
        <location evidence="10">Cytoplasm</location>
    </subcellularLocation>
</comment>
<dbReference type="InterPro" id="IPR002300">
    <property type="entry name" value="aa-tRNA-synth_Ia"/>
</dbReference>
<dbReference type="GO" id="GO:0006428">
    <property type="term" value="P:isoleucyl-tRNA aminoacylation"/>
    <property type="evidence" value="ECO:0007669"/>
    <property type="project" value="UniProtKB-UniRule"/>
</dbReference>
<feature type="compositionally biased region" description="Polar residues" evidence="11">
    <location>
        <begin position="443"/>
        <end position="461"/>
    </location>
</feature>
<evidence type="ECO:0000313" key="15">
    <source>
        <dbReference type="Proteomes" id="UP000593765"/>
    </source>
</evidence>
<dbReference type="KEGG" id="hbs:IPV69_22300"/>
<comment type="function">
    <text evidence="8 10">Catalyzes the attachment of isoleucine to tRNA(Ile). As IleRS can inadvertently accommodate and process structurally similar amino acids such as valine, to avoid such errors it has two additional distinct tRNA(Ile)-dependent editing activities. One activity is designated as 'pretransfer' editing and involves the hydrolysis of activated Val-AMP. The other activity is designated 'posttransfer' editing and involves deacylation of mischarged Val-tRNA(Ile).</text>
</comment>
<dbReference type="RefSeq" id="WP_206291938.1">
    <property type="nucleotide sequence ID" value="NZ_CP063458.1"/>
</dbReference>
<dbReference type="InterPro" id="IPR009080">
    <property type="entry name" value="tRNAsynth_Ia_anticodon-bd"/>
</dbReference>
<evidence type="ECO:0000256" key="7">
    <source>
        <dbReference type="ARBA" id="ARBA00023146"/>
    </source>
</evidence>
<reference evidence="14 15" key="1">
    <citation type="submission" date="2020-10" db="EMBL/GenBank/DDBJ databases">
        <title>Wide distribution of Phycisphaera-like planctomycetes from WD2101 soil group in peatlands and genome analysis of the first cultivated representative.</title>
        <authorList>
            <person name="Dedysh S.N."/>
            <person name="Beletsky A.V."/>
            <person name="Ivanova A."/>
            <person name="Kulichevskaya I.S."/>
            <person name="Suzina N.E."/>
            <person name="Philippov D.A."/>
            <person name="Rakitin A.L."/>
            <person name="Mardanov A.V."/>
            <person name="Ravin N.V."/>
        </authorList>
    </citation>
    <scope>NUCLEOTIDE SEQUENCE [LARGE SCALE GENOMIC DNA]</scope>
    <source>
        <strain evidence="14 15">M1803</strain>
    </source>
</reference>
<comment type="similarity">
    <text evidence="1 10">Belongs to the class-I aminoacyl-tRNA synthetase family. IleS type 1 subfamily.</text>
</comment>
<dbReference type="InterPro" id="IPR023585">
    <property type="entry name" value="Ile-tRNA-ligase_type1"/>
</dbReference>
<dbReference type="CDD" id="cd07960">
    <property type="entry name" value="Anticodon_Ia_Ile_BEm"/>
    <property type="match status" value="1"/>
</dbReference>
<accession>A0A7M2WWN9</accession>
<dbReference type="Pfam" id="PF08264">
    <property type="entry name" value="Anticodon_1"/>
    <property type="match status" value="1"/>
</dbReference>
<dbReference type="InterPro" id="IPR009008">
    <property type="entry name" value="Val/Leu/Ile-tRNA-synth_edit"/>
</dbReference>
<keyword evidence="4 10" id="KW-0547">Nucleotide-binding</keyword>
<comment type="subunit">
    <text evidence="10">Monomer.</text>
</comment>
<evidence type="ECO:0000256" key="4">
    <source>
        <dbReference type="ARBA" id="ARBA00022741"/>
    </source>
</evidence>
<feature type="domain" description="Methionyl/Valyl/Leucyl/Isoleucyl-tRNA synthetase anticodon-binding" evidence="13">
    <location>
        <begin position="724"/>
        <end position="880"/>
    </location>
</feature>
<evidence type="ECO:0000256" key="11">
    <source>
        <dbReference type="SAM" id="MobiDB-lite"/>
    </source>
</evidence>
<keyword evidence="2 10" id="KW-0963">Cytoplasm</keyword>
<dbReference type="HAMAP" id="MF_02002">
    <property type="entry name" value="Ile_tRNA_synth_type1"/>
    <property type="match status" value="1"/>
</dbReference>
<dbReference type="NCBIfam" id="TIGR00392">
    <property type="entry name" value="ileS"/>
    <property type="match status" value="1"/>
</dbReference>
<sequence>MSADATKKSYKDTLNLPQTGFPMEAKLVQNEPARLKKWQERKLYDAVLAARADAPKWILHDGPPFANGDIHIGHLINKTLKDVIIRFRTMQGFLTPYVPGWDCHGLPIEHKIQEQFKKEGKNFREVGTLEMRQRCFAYAQNYAGVQSEQFQRLGILGDWAHPYLTMVPPYEAATLEVFARFVEAGLVYKKLKPVPWSVANQTALADAELEYEDVTDPSVFVEFPAQAKPHVFGKANPSAFHLLVWTTTPWTLPANLAIAVNSRVDYALVRYRRGEVERLGVIAADLVKSFFEGRTGIEQYEVIDSVSGDALLGLEYTHPFIDRNGRVVEADYVTTTDGTGLVHTAPGHGEEDYETGIREKLDIYSPVLANGRFDDSVPEFLRGKSTKEGNPLIVAELKARDVLLAEVPIKHSYPHDWRSKTPIIFRATEQWFVAMDKGYTPSKTNADFPSSGTPGEGQSEQSLRDRALAAKDAVAFVPEWGKHRLEGMLKSRPDWCVSRQRAWGLPIPVFYNEQGEALLTGDSVRAVANRFAEKGSDAWFTDSPAELLAGFDPGPKFPKDKLRKETDIFDVWFESGSSWHSCLQARHDLAFPADLYLEGSDQHRGWFQLSLLPSLGATGQPPYKQVLTHGFVVKPDGRKVSKSDKEYVTATQEIDRHGADLLRLWTSSVDYQNDIPTSPKVLQEFGDKYRKIRNTLRYLLSNLYDFNADTDAVKVADIPLSSLDGWALAELDQLIGDVVEAYDTYQLHRVFKLLHEFCTVQISSVYGNAMKDRLYCDAPNSPLRRRSQTVMQLMAVALTKLLAPICVFTADEAWEQITHKPAGEKDAWSVHLTKLPERLKLEISADQREEWKQLMALRSDALGQLDKLTRQIGKYKALDAEIVFKVDDDATRRKLQAYGVDLEDMVGCGHHQFAEKGPAGPAAVVEVLDRRETYQACARSWKRRPDVGTDAQYPDLSLRDAAAMRG</sequence>
<dbReference type="GO" id="GO:0005829">
    <property type="term" value="C:cytosol"/>
    <property type="evidence" value="ECO:0007669"/>
    <property type="project" value="TreeGrafter"/>
</dbReference>
<evidence type="ECO:0000256" key="5">
    <source>
        <dbReference type="ARBA" id="ARBA00022840"/>
    </source>
</evidence>
<evidence type="ECO:0000313" key="14">
    <source>
        <dbReference type="EMBL" id="QOV88930.1"/>
    </source>
</evidence>
<dbReference type="SUPFAM" id="SSF52374">
    <property type="entry name" value="Nucleotidylyl transferase"/>
    <property type="match status" value="1"/>
</dbReference>
<feature type="binding site" evidence="10">
    <location>
        <position position="598"/>
    </location>
    <ligand>
        <name>L-isoleucyl-5'-AMP</name>
        <dbReference type="ChEBI" id="CHEBI:178002"/>
    </ligand>
</feature>
<evidence type="ECO:0000256" key="2">
    <source>
        <dbReference type="ARBA" id="ARBA00022490"/>
    </source>
</evidence>
<proteinExistence type="inferred from homology"/>
<evidence type="ECO:0000256" key="9">
    <source>
        <dbReference type="ARBA" id="ARBA00048359"/>
    </source>
</evidence>
<keyword evidence="15" id="KW-1185">Reference proteome</keyword>
<comment type="domain">
    <text evidence="10">IleRS has two distinct active sites: one for aminoacylation and one for editing. The misactivated valine is translocated from the active site to the editing site, which sterically excludes the correctly activated isoleucine. The single editing site contains two valyl binding pockets, one specific for each substrate (Val-AMP or Val-tRNA(Ile)).</text>
</comment>
<feature type="binding site" evidence="10">
    <location>
        <position position="642"/>
    </location>
    <ligand>
        <name>ATP</name>
        <dbReference type="ChEBI" id="CHEBI:30616"/>
    </ligand>
</feature>
<dbReference type="AlphaFoldDB" id="A0A7M2WWN9"/>
<dbReference type="InterPro" id="IPR002301">
    <property type="entry name" value="Ile-tRNA-ligase"/>
</dbReference>
<gene>
    <name evidence="10 14" type="primary">ileS</name>
    <name evidence="14" type="ORF">IPV69_22300</name>
</gene>
<evidence type="ECO:0000259" key="12">
    <source>
        <dbReference type="Pfam" id="PF00133"/>
    </source>
</evidence>
<comment type="catalytic activity">
    <reaction evidence="9 10">
        <text>tRNA(Ile) + L-isoleucine + ATP = L-isoleucyl-tRNA(Ile) + AMP + diphosphate</text>
        <dbReference type="Rhea" id="RHEA:11060"/>
        <dbReference type="Rhea" id="RHEA-COMP:9666"/>
        <dbReference type="Rhea" id="RHEA-COMP:9695"/>
        <dbReference type="ChEBI" id="CHEBI:30616"/>
        <dbReference type="ChEBI" id="CHEBI:33019"/>
        <dbReference type="ChEBI" id="CHEBI:58045"/>
        <dbReference type="ChEBI" id="CHEBI:78442"/>
        <dbReference type="ChEBI" id="CHEBI:78528"/>
        <dbReference type="ChEBI" id="CHEBI:456215"/>
        <dbReference type="EC" id="6.1.1.5"/>
    </reaction>
</comment>
<dbReference type="GO" id="GO:0004822">
    <property type="term" value="F:isoleucine-tRNA ligase activity"/>
    <property type="evidence" value="ECO:0007669"/>
    <property type="project" value="UniProtKB-UniRule"/>
</dbReference>
<dbReference type="GO" id="GO:0002161">
    <property type="term" value="F:aminoacyl-tRNA deacylase activity"/>
    <property type="evidence" value="ECO:0007669"/>
    <property type="project" value="InterPro"/>
</dbReference>
<dbReference type="Gene3D" id="1.10.730.20">
    <property type="match status" value="1"/>
</dbReference>
<keyword evidence="3 10" id="KW-0436">Ligase</keyword>
<evidence type="ECO:0000256" key="6">
    <source>
        <dbReference type="ARBA" id="ARBA00022917"/>
    </source>
</evidence>
<dbReference type="Pfam" id="PF00133">
    <property type="entry name" value="tRNA-synt_1"/>
    <property type="match status" value="1"/>
</dbReference>
<dbReference type="EMBL" id="CP063458">
    <property type="protein sequence ID" value="QOV88930.1"/>
    <property type="molecule type" value="Genomic_DNA"/>
</dbReference>